<name>A0A542DXW8_9MICO</name>
<feature type="binding site" evidence="7">
    <location>
        <begin position="33"/>
        <end position="38"/>
    </location>
    <ligand>
        <name>ATP</name>
        <dbReference type="ChEBI" id="CHEBI:30616"/>
    </ligand>
</feature>
<dbReference type="InterPro" id="IPR012094">
    <property type="entry name" value="tRNA_Ile_lys_synt"/>
</dbReference>
<comment type="similarity">
    <text evidence="7">Belongs to the tRNA(Ile)-lysidine synthase family.</text>
</comment>
<dbReference type="PANTHER" id="PTHR43033:SF1">
    <property type="entry name" value="TRNA(ILE)-LYSIDINE SYNTHASE-RELATED"/>
    <property type="match status" value="1"/>
</dbReference>
<evidence type="ECO:0000256" key="2">
    <source>
        <dbReference type="ARBA" id="ARBA00022598"/>
    </source>
</evidence>
<keyword evidence="5 7" id="KW-0067">ATP-binding</keyword>
<dbReference type="Proteomes" id="UP000317893">
    <property type="component" value="Unassembled WGS sequence"/>
</dbReference>
<dbReference type="GO" id="GO:0006400">
    <property type="term" value="P:tRNA modification"/>
    <property type="evidence" value="ECO:0007669"/>
    <property type="project" value="UniProtKB-UniRule"/>
</dbReference>
<evidence type="ECO:0000259" key="8">
    <source>
        <dbReference type="Pfam" id="PF01171"/>
    </source>
</evidence>
<keyword evidence="3 7" id="KW-0819">tRNA processing</keyword>
<dbReference type="CDD" id="cd01992">
    <property type="entry name" value="TilS_N"/>
    <property type="match status" value="1"/>
</dbReference>
<dbReference type="NCBIfam" id="TIGR02432">
    <property type="entry name" value="lysidine_TilS_N"/>
    <property type="match status" value="1"/>
</dbReference>
<protein>
    <recommendedName>
        <fullName evidence="7">tRNA(Ile)-lysidine synthase</fullName>
        <ecNumber evidence="7">6.3.4.19</ecNumber>
    </recommendedName>
    <alternativeName>
        <fullName evidence="7">tRNA(Ile)-2-lysyl-cytidine synthase</fullName>
    </alternativeName>
    <alternativeName>
        <fullName evidence="7">tRNA(Ile)-lysidine synthetase</fullName>
    </alternativeName>
</protein>
<organism evidence="10 11">
    <name type="scientific">Lapillicoccus jejuensis</name>
    <dbReference type="NCBI Taxonomy" id="402171"/>
    <lineage>
        <taxon>Bacteria</taxon>
        <taxon>Bacillati</taxon>
        <taxon>Actinomycetota</taxon>
        <taxon>Actinomycetes</taxon>
        <taxon>Micrococcales</taxon>
        <taxon>Intrasporangiaceae</taxon>
        <taxon>Lapillicoccus</taxon>
    </lineage>
</organism>
<accession>A0A542DXW8</accession>
<comment type="caution">
    <text evidence="10">The sequence shown here is derived from an EMBL/GenBank/DDBJ whole genome shotgun (WGS) entry which is preliminary data.</text>
</comment>
<dbReference type="GO" id="GO:0005524">
    <property type="term" value="F:ATP binding"/>
    <property type="evidence" value="ECO:0007669"/>
    <property type="project" value="UniProtKB-UniRule"/>
</dbReference>
<evidence type="ECO:0000256" key="4">
    <source>
        <dbReference type="ARBA" id="ARBA00022741"/>
    </source>
</evidence>
<evidence type="ECO:0000256" key="6">
    <source>
        <dbReference type="ARBA" id="ARBA00048539"/>
    </source>
</evidence>
<evidence type="ECO:0000313" key="10">
    <source>
        <dbReference type="EMBL" id="TQJ07774.1"/>
    </source>
</evidence>
<dbReference type="EC" id="6.3.4.19" evidence="7"/>
<feature type="domain" description="tRNA(Ile)-lysidine synthase substrate-binding" evidence="9">
    <location>
        <begin position="252"/>
        <end position="312"/>
    </location>
</feature>
<keyword evidence="11" id="KW-1185">Reference proteome</keyword>
<dbReference type="InterPro" id="IPR012795">
    <property type="entry name" value="tRNA_Ile_lys_synt_N"/>
</dbReference>
<evidence type="ECO:0000256" key="3">
    <source>
        <dbReference type="ARBA" id="ARBA00022694"/>
    </source>
</evidence>
<dbReference type="Pfam" id="PF01171">
    <property type="entry name" value="ATP_bind_3"/>
    <property type="match status" value="1"/>
</dbReference>
<reference evidence="10 11" key="1">
    <citation type="submission" date="2019-06" db="EMBL/GenBank/DDBJ databases">
        <title>Sequencing the genomes of 1000 actinobacteria strains.</title>
        <authorList>
            <person name="Klenk H.-P."/>
        </authorList>
    </citation>
    <scope>NUCLEOTIDE SEQUENCE [LARGE SCALE GENOMIC DNA]</scope>
    <source>
        <strain evidence="10 11">DSM 18607</strain>
    </source>
</reference>
<dbReference type="SUPFAM" id="SSF82829">
    <property type="entry name" value="MesJ substrate recognition domain-like"/>
    <property type="match status" value="1"/>
</dbReference>
<dbReference type="PANTHER" id="PTHR43033">
    <property type="entry name" value="TRNA(ILE)-LYSIDINE SYNTHASE-RELATED"/>
    <property type="match status" value="1"/>
</dbReference>
<dbReference type="RefSeq" id="WP_141847028.1">
    <property type="nucleotide sequence ID" value="NZ_BAAAPR010000016.1"/>
</dbReference>
<keyword evidence="1 7" id="KW-0963">Cytoplasm</keyword>
<comment type="subcellular location">
    <subcellularLocation>
        <location evidence="7">Cytoplasm</location>
    </subcellularLocation>
</comment>
<dbReference type="EMBL" id="VFMN01000001">
    <property type="protein sequence ID" value="TQJ07774.1"/>
    <property type="molecule type" value="Genomic_DNA"/>
</dbReference>
<dbReference type="OrthoDB" id="5244702at2"/>
<proteinExistence type="inferred from homology"/>
<sequence length="326" mass="33821">MSGPAPAVAATRVAVRGELGLLPVGGTVVVGCSGGPDSLALAAAVAFEAGKAQRPAVGVVVDHGLQPGSAQVAERAAADCRALGLAHVEVVRVTVERAAGGLEEAARMARYAALEDAAERHAACAILVGHTRDDQAEQVLLGLARGSGSRSLSGMPRRRGRLVRPFIGVTRAETEAACAAYGVVPWQDPHNEDTSFTRVRARALLGELERELGPGVKAALARSAEMIREDADHLDDEAAALRAGLGRGPWLVAQLAAVPRALRTRLWRLLAVEAGSPPGQLSMAHVESLDALLTSWHGQGPLQLPGHVRASRSGDCVSVEALVPVE</sequence>
<comment type="catalytic activity">
    <reaction evidence="6 7">
        <text>cytidine(34) in tRNA(Ile2) + L-lysine + ATP = lysidine(34) in tRNA(Ile2) + AMP + diphosphate + H(+)</text>
        <dbReference type="Rhea" id="RHEA:43744"/>
        <dbReference type="Rhea" id="RHEA-COMP:10625"/>
        <dbReference type="Rhea" id="RHEA-COMP:10670"/>
        <dbReference type="ChEBI" id="CHEBI:15378"/>
        <dbReference type="ChEBI" id="CHEBI:30616"/>
        <dbReference type="ChEBI" id="CHEBI:32551"/>
        <dbReference type="ChEBI" id="CHEBI:33019"/>
        <dbReference type="ChEBI" id="CHEBI:82748"/>
        <dbReference type="ChEBI" id="CHEBI:83665"/>
        <dbReference type="ChEBI" id="CHEBI:456215"/>
        <dbReference type="EC" id="6.3.4.19"/>
    </reaction>
</comment>
<dbReference type="Gene3D" id="3.40.50.620">
    <property type="entry name" value="HUPs"/>
    <property type="match status" value="1"/>
</dbReference>
<evidence type="ECO:0000259" key="9">
    <source>
        <dbReference type="Pfam" id="PF09179"/>
    </source>
</evidence>
<dbReference type="HAMAP" id="MF_01161">
    <property type="entry name" value="tRNA_Ile_lys_synt"/>
    <property type="match status" value="1"/>
</dbReference>
<comment type="domain">
    <text evidence="7">The N-terminal region contains the highly conserved SGGXDS motif, predicted to be a P-loop motif involved in ATP binding.</text>
</comment>
<dbReference type="InterPro" id="IPR014729">
    <property type="entry name" value="Rossmann-like_a/b/a_fold"/>
</dbReference>
<keyword evidence="4 7" id="KW-0547">Nucleotide-binding</keyword>
<dbReference type="InterPro" id="IPR011063">
    <property type="entry name" value="TilS/TtcA_N"/>
</dbReference>
<dbReference type="Pfam" id="PF09179">
    <property type="entry name" value="TilS"/>
    <property type="match status" value="1"/>
</dbReference>
<dbReference type="Gene3D" id="1.20.59.20">
    <property type="match status" value="1"/>
</dbReference>
<feature type="domain" description="tRNA(Ile)-lysidine/2-thiocytidine synthase N-terminal" evidence="8">
    <location>
        <begin position="28"/>
        <end position="202"/>
    </location>
</feature>
<gene>
    <name evidence="7" type="primary">tilS</name>
    <name evidence="10" type="ORF">FB458_0842</name>
</gene>
<evidence type="ECO:0000256" key="7">
    <source>
        <dbReference type="HAMAP-Rule" id="MF_01161"/>
    </source>
</evidence>
<evidence type="ECO:0000256" key="5">
    <source>
        <dbReference type="ARBA" id="ARBA00022840"/>
    </source>
</evidence>
<dbReference type="InterPro" id="IPR015262">
    <property type="entry name" value="tRNA_Ile_lys_synt_subst-bd"/>
</dbReference>
<dbReference type="GO" id="GO:0032267">
    <property type="term" value="F:tRNA(Ile)-lysidine synthase activity"/>
    <property type="evidence" value="ECO:0007669"/>
    <property type="project" value="UniProtKB-EC"/>
</dbReference>
<evidence type="ECO:0000313" key="11">
    <source>
        <dbReference type="Proteomes" id="UP000317893"/>
    </source>
</evidence>
<dbReference type="GO" id="GO:0005737">
    <property type="term" value="C:cytoplasm"/>
    <property type="evidence" value="ECO:0007669"/>
    <property type="project" value="UniProtKB-SubCell"/>
</dbReference>
<comment type="function">
    <text evidence="7">Ligates lysine onto the cytidine present at position 34 of the AUA codon-specific tRNA(Ile) that contains the anticodon CAU, in an ATP-dependent manner. Cytidine is converted to lysidine, thus changing the amino acid specificity of the tRNA from methionine to isoleucine.</text>
</comment>
<keyword evidence="2 7" id="KW-0436">Ligase</keyword>
<dbReference type="SUPFAM" id="SSF52402">
    <property type="entry name" value="Adenine nucleotide alpha hydrolases-like"/>
    <property type="match status" value="1"/>
</dbReference>
<evidence type="ECO:0000256" key="1">
    <source>
        <dbReference type="ARBA" id="ARBA00022490"/>
    </source>
</evidence>
<dbReference type="AlphaFoldDB" id="A0A542DXW8"/>